<organism evidence="2 3">
    <name type="scientific">Candidatus Lachnoclostridium stercoravium</name>
    <dbReference type="NCBI Taxonomy" id="2838633"/>
    <lineage>
        <taxon>Bacteria</taxon>
        <taxon>Bacillati</taxon>
        <taxon>Bacillota</taxon>
        <taxon>Clostridia</taxon>
        <taxon>Lachnospirales</taxon>
        <taxon>Lachnospiraceae</taxon>
    </lineage>
</organism>
<feature type="transmembrane region" description="Helical" evidence="1">
    <location>
        <begin position="165"/>
        <end position="181"/>
    </location>
</feature>
<sequence length="182" mass="20670">MDELWLSYGIWIKTAGILCTGAGAAGIGISMGSRFRDRLKLLEELQRAVSLLKGEILYANEPLKEAFSHIGQRKDSPVGGFFLGIAERMETGEGGSFYDMWQSQVDGMERGLPLTEEDRRQLKTFGEDLGYLDHRMQERTIRLYQDQLENEIAYLREHLQEKNRLYTSLGIAAGLFLVIVMC</sequence>
<keyword evidence="1" id="KW-0812">Transmembrane</keyword>
<dbReference type="Pfam" id="PF09548">
    <property type="entry name" value="Spore_III_AB"/>
    <property type="match status" value="1"/>
</dbReference>
<comment type="caution">
    <text evidence="2">The sequence shown here is derived from an EMBL/GenBank/DDBJ whole genome shotgun (WGS) entry which is preliminary data.</text>
</comment>
<dbReference type="AlphaFoldDB" id="A0A9D2HLC2"/>
<keyword evidence="1" id="KW-1133">Transmembrane helix</keyword>
<evidence type="ECO:0000313" key="3">
    <source>
        <dbReference type="Proteomes" id="UP000823900"/>
    </source>
</evidence>
<evidence type="ECO:0000256" key="1">
    <source>
        <dbReference type="SAM" id="Phobius"/>
    </source>
</evidence>
<keyword evidence="1" id="KW-0472">Membrane</keyword>
<dbReference type="EMBL" id="DWZA01000109">
    <property type="protein sequence ID" value="HJA72554.1"/>
    <property type="molecule type" value="Genomic_DNA"/>
</dbReference>
<evidence type="ECO:0000313" key="2">
    <source>
        <dbReference type="EMBL" id="HJA72554.1"/>
    </source>
</evidence>
<feature type="transmembrane region" description="Helical" evidence="1">
    <location>
        <begin position="6"/>
        <end position="29"/>
    </location>
</feature>
<gene>
    <name evidence="2" type="ORF">IAA07_13440</name>
</gene>
<reference evidence="2" key="2">
    <citation type="submission" date="2021-04" db="EMBL/GenBank/DDBJ databases">
        <authorList>
            <person name="Gilroy R."/>
        </authorList>
    </citation>
    <scope>NUCLEOTIDE SEQUENCE</scope>
    <source>
        <strain evidence="2">CHK178-16964</strain>
    </source>
</reference>
<accession>A0A9D2HLC2</accession>
<proteinExistence type="predicted"/>
<dbReference type="PIRSF" id="PIRSF021435">
    <property type="entry name" value="SpoIIIAB"/>
    <property type="match status" value="1"/>
</dbReference>
<protein>
    <submittedName>
        <fullName evidence="2">Stage III sporulation protein AB</fullName>
    </submittedName>
</protein>
<reference evidence="2" key="1">
    <citation type="journal article" date="2021" name="PeerJ">
        <title>Extensive microbial diversity within the chicken gut microbiome revealed by metagenomics and culture.</title>
        <authorList>
            <person name="Gilroy R."/>
            <person name="Ravi A."/>
            <person name="Getino M."/>
            <person name="Pursley I."/>
            <person name="Horton D.L."/>
            <person name="Alikhan N.F."/>
            <person name="Baker D."/>
            <person name="Gharbi K."/>
            <person name="Hall N."/>
            <person name="Watson M."/>
            <person name="Adriaenssens E.M."/>
            <person name="Foster-Nyarko E."/>
            <person name="Jarju S."/>
            <person name="Secka A."/>
            <person name="Antonio M."/>
            <person name="Oren A."/>
            <person name="Chaudhuri R.R."/>
            <person name="La Ragione R."/>
            <person name="Hildebrand F."/>
            <person name="Pallen M.J."/>
        </authorList>
    </citation>
    <scope>NUCLEOTIDE SEQUENCE</scope>
    <source>
        <strain evidence="2">CHK178-16964</strain>
    </source>
</reference>
<dbReference type="Proteomes" id="UP000823900">
    <property type="component" value="Unassembled WGS sequence"/>
</dbReference>
<name>A0A9D2HLC2_9FIRM</name>
<dbReference type="InterPro" id="IPR014198">
    <property type="entry name" value="Spore_III_AB"/>
</dbReference>